<accession>A0ABY6UJW2</accession>
<protein>
    <recommendedName>
        <fullName evidence="3">SGNH hydrolase-type esterase domain-containing protein</fullName>
    </recommendedName>
</protein>
<dbReference type="Pfam" id="PF13472">
    <property type="entry name" value="Lipase_GDSL_2"/>
    <property type="match status" value="1"/>
</dbReference>
<dbReference type="CDD" id="cd01833">
    <property type="entry name" value="XynB_like"/>
    <property type="match status" value="1"/>
</dbReference>
<dbReference type="InterPro" id="IPR036514">
    <property type="entry name" value="SGNH_hydro_sf"/>
</dbReference>
<dbReference type="Gene3D" id="3.40.50.1110">
    <property type="entry name" value="SGNH hydrolase"/>
    <property type="match status" value="1"/>
</dbReference>
<dbReference type="InterPro" id="IPR051532">
    <property type="entry name" value="Ester_Hydrolysis_Enzymes"/>
</dbReference>
<feature type="signal peptide" evidence="2">
    <location>
        <begin position="1"/>
        <end position="19"/>
    </location>
</feature>
<dbReference type="SUPFAM" id="SSF52266">
    <property type="entry name" value="SGNH hydrolase"/>
    <property type="match status" value="1"/>
</dbReference>
<dbReference type="PANTHER" id="PTHR30383:SF31">
    <property type="entry name" value="SGNH HYDROLASE-TYPE ESTERASE DOMAIN-CONTAINING PROTEIN-RELATED"/>
    <property type="match status" value="1"/>
</dbReference>
<feature type="domain" description="SGNH hydrolase-type esterase" evidence="3">
    <location>
        <begin position="32"/>
        <end position="212"/>
    </location>
</feature>
<gene>
    <name evidence="4" type="ORF">CLO192961_LOCUS305484</name>
</gene>
<evidence type="ECO:0000256" key="1">
    <source>
        <dbReference type="SAM" id="MobiDB-lite"/>
    </source>
</evidence>
<comment type="caution">
    <text evidence="4">The sequence shown here is derived from an EMBL/GenBank/DDBJ whole genome shotgun (WGS) entry which is preliminary data.</text>
</comment>
<reference evidence="4 5" key="1">
    <citation type="submission" date="2019-06" db="EMBL/GenBank/DDBJ databases">
        <authorList>
            <person name="Broberg M."/>
        </authorList>
    </citation>
    <scope>NUCLEOTIDE SEQUENCE [LARGE SCALE GENOMIC DNA]</scope>
</reference>
<keyword evidence="2" id="KW-0732">Signal</keyword>
<name>A0ABY6UJW2_BIOOC</name>
<dbReference type="PANTHER" id="PTHR30383">
    <property type="entry name" value="THIOESTERASE 1/PROTEASE 1/LYSOPHOSPHOLIPASE L1"/>
    <property type="match status" value="1"/>
</dbReference>
<evidence type="ECO:0000313" key="4">
    <source>
        <dbReference type="EMBL" id="VUC31491.1"/>
    </source>
</evidence>
<evidence type="ECO:0000259" key="3">
    <source>
        <dbReference type="Pfam" id="PF13472"/>
    </source>
</evidence>
<dbReference type="Proteomes" id="UP000766486">
    <property type="component" value="Unassembled WGS sequence"/>
</dbReference>
<dbReference type="EMBL" id="CABFNS010000833">
    <property type="protein sequence ID" value="VUC31491.1"/>
    <property type="molecule type" value="Genomic_DNA"/>
</dbReference>
<keyword evidence="5" id="KW-1185">Reference proteome</keyword>
<organism evidence="4 5">
    <name type="scientific">Bionectria ochroleuca</name>
    <name type="common">Gliocladium roseum</name>
    <dbReference type="NCBI Taxonomy" id="29856"/>
    <lineage>
        <taxon>Eukaryota</taxon>
        <taxon>Fungi</taxon>
        <taxon>Dikarya</taxon>
        <taxon>Ascomycota</taxon>
        <taxon>Pezizomycotina</taxon>
        <taxon>Sordariomycetes</taxon>
        <taxon>Hypocreomycetidae</taxon>
        <taxon>Hypocreales</taxon>
        <taxon>Bionectriaceae</taxon>
        <taxon>Clonostachys</taxon>
    </lineage>
</organism>
<sequence length="244" mass="26790">MVALFQAFLQLLISSIALASVQTAKDLRIMPLGASITFGVGSSQGNGYREYLRESLEGAGYKVTYVGSQHNGPMTNNDNEGFPGLRISQVLNDHAKTDVPKYKPNLYTINLGTNDAVQTFKVDEAGKRMDELIDFLWTATPDAKIVLSTLVRNKNADTEARVVKINKQFEDLVNRRKSNGNSKIVLADMHGSDGPQDADINSDGTHPNDTGFKKMSNIWFDAIRSVAGSSKKTKSCDTKKRTEV</sequence>
<evidence type="ECO:0000256" key="2">
    <source>
        <dbReference type="SAM" id="SignalP"/>
    </source>
</evidence>
<feature type="region of interest" description="Disordered" evidence="1">
    <location>
        <begin position="188"/>
        <end position="208"/>
    </location>
</feature>
<dbReference type="InterPro" id="IPR013830">
    <property type="entry name" value="SGNH_hydro"/>
</dbReference>
<evidence type="ECO:0000313" key="5">
    <source>
        <dbReference type="Proteomes" id="UP000766486"/>
    </source>
</evidence>
<proteinExistence type="predicted"/>
<feature type="chain" id="PRO_5045622579" description="SGNH hydrolase-type esterase domain-containing protein" evidence="2">
    <location>
        <begin position="20"/>
        <end position="244"/>
    </location>
</feature>